<dbReference type="InterPro" id="IPR002191">
    <property type="entry name" value="Bac_export_3"/>
</dbReference>
<dbReference type="GO" id="GO:0009306">
    <property type="term" value="P:protein secretion"/>
    <property type="evidence" value="ECO:0007669"/>
    <property type="project" value="InterPro"/>
</dbReference>
<evidence type="ECO:0000313" key="9">
    <source>
        <dbReference type="Proteomes" id="UP000075377"/>
    </source>
</evidence>
<dbReference type="PRINTS" id="PR00952">
    <property type="entry name" value="TYPE3IMQPROT"/>
</dbReference>
<name>A0A149UN04_9PROT</name>
<dbReference type="AlphaFoldDB" id="A0A149UN04"/>
<keyword evidence="6 7" id="KW-0472">Membrane</keyword>
<feature type="transmembrane region" description="Helical" evidence="7">
    <location>
        <begin position="52"/>
        <end position="72"/>
    </location>
</feature>
<evidence type="ECO:0000256" key="6">
    <source>
        <dbReference type="ARBA" id="ARBA00023136"/>
    </source>
</evidence>
<evidence type="ECO:0000313" key="8">
    <source>
        <dbReference type="EMBL" id="KXV69380.1"/>
    </source>
</evidence>
<comment type="similarity">
    <text evidence="2">Belongs to the FliQ/MopD/SpaQ family.</text>
</comment>
<keyword evidence="5 7" id="KW-1133">Transmembrane helix</keyword>
<dbReference type="PANTHER" id="PTHR34040:SF7">
    <property type="entry name" value="SURFACE PRESENTATION OF ANTIGENS PROTEIN SPAQ"/>
    <property type="match status" value="1"/>
</dbReference>
<accession>A0A149UN04</accession>
<reference evidence="8 9" key="1">
    <citation type="submission" date="2015-06" db="EMBL/GenBank/DDBJ databases">
        <title>Improved classification and identification of acetic acid bacteria using matrix-assisted laser desorption/ionization time-of-flight mass spectrometry; Gluconobacter nephelii and Gluconobacter uchimurae are later heterotypic synonyms of Gluconobacter japonicus and Gluconobacter oxydans, respectively.</title>
        <authorList>
            <person name="Li L."/>
            <person name="Cleenwerck I."/>
            <person name="De Vuyst L."/>
            <person name="Vandamme P."/>
        </authorList>
    </citation>
    <scope>NUCLEOTIDE SEQUENCE [LARGE SCALE GENOMIC DNA]</scope>
    <source>
        <strain evidence="8 9">LMG 1699</strain>
    </source>
</reference>
<dbReference type="GO" id="GO:0005886">
    <property type="term" value="C:plasma membrane"/>
    <property type="evidence" value="ECO:0007669"/>
    <property type="project" value="UniProtKB-SubCell"/>
</dbReference>
<evidence type="ECO:0008006" key="10">
    <source>
        <dbReference type="Google" id="ProtNLM"/>
    </source>
</evidence>
<evidence type="ECO:0000256" key="1">
    <source>
        <dbReference type="ARBA" id="ARBA00004651"/>
    </source>
</evidence>
<keyword evidence="4 7" id="KW-0812">Transmembrane</keyword>
<gene>
    <name evidence="8" type="ORF">AD951_06840</name>
</gene>
<evidence type="ECO:0000256" key="3">
    <source>
        <dbReference type="ARBA" id="ARBA00022475"/>
    </source>
</evidence>
<evidence type="ECO:0000256" key="5">
    <source>
        <dbReference type="ARBA" id="ARBA00022989"/>
    </source>
</evidence>
<keyword evidence="3" id="KW-1003">Cell membrane</keyword>
<evidence type="ECO:0000256" key="7">
    <source>
        <dbReference type="SAM" id="Phobius"/>
    </source>
</evidence>
<evidence type="ECO:0000256" key="4">
    <source>
        <dbReference type="ARBA" id="ARBA00022692"/>
    </source>
</evidence>
<dbReference type="EMBL" id="LHZX01000285">
    <property type="protein sequence ID" value="KXV69380.1"/>
    <property type="molecule type" value="Genomic_DNA"/>
</dbReference>
<dbReference type="Pfam" id="PF01313">
    <property type="entry name" value="Bac_export_3"/>
    <property type="match status" value="1"/>
</dbReference>
<dbReference type="PATRIC" id="fig|178901.14.peg.3297"/>
<comment type="caution">
    <text evidence="8">The sequence shown here is derived from an EMBL/GenBank/DDBJ whole genome shotgun (WGS) entry which is preliminary data.</text>
</comment>
<protein>
    <recommendedName>
        <fullName evidence="10">Flagellar biosynthesis protein FliQ</fullName>
    </recommendedName>
</protein>
<feature type="transmembrane region" description="Helical" evidence="7">
    <location>
        <begin position="15"/>
        <end position="40"/>
    </location>
</feature>
<proteinExistence type="inferred from homology"/>
<dbReference type="PANTHER" id="PTHR34040">
    <property type="entry name" value="FLAGELLAR BIOSYNTHETIC PROTEIN FLIQ"/>
    <property type="match status" value="1"/>
</dbReference>
<dbReference type="RefSeq" id="WP_045543389.1">
    <property type="nucleotide sequence ID" value="NZ_LHZX01000285.1"/>
</dbReference>
<organism evidence="8 9">
    <name type="scientific">Acetobacter malorum</name>
    <dbReference type="NCBI Taxonomy" id="178901"/>
    <lineage>
        <taxon>Bacteria</taxon>
        <taxon>Pseudomonadati</taxon>
        <taxon>Pseudomonadota</taxon>
        <taxon>Alphaproteobacteria</taxon>
        <taxon>Acetobacterales</taxon>
        <taxon>Acetobacteraceae</taxon>
        <taxon>Acetobacter</taxon>
    </lineage>
</organism>
<sequence length="88" mass="9603">MSEQLIFHFQSTLSLVLYMALLPLLAAMAVGLLVGILQAVTQVQDQSLPMTFKLLTVILLLLFGGSLLAVPLEREAAEIFDSFPALTR</sequence>
<evidence type="ECO:0000256" key="2">
    <source>
        <dbReference type="ARBA" id="ARBA00006156"/>
    </source>
</evidence>
<dbReference type="Proteomes" id="UP000075377">
    <property type="component" value="Unassembled WGS sequence"/>
</dbReference>
<comment type="subcellular location">
    <subcellularLocation>
        <location evidence="1">Cell membrane</location>
        <topology evidence="1">Multi-pass membrane protein</topology>
    </subcellularLocation>
</comment>